<keyword evidence="3" id="KW-1185">Reference proteome</keyword>
<proteinExistence type="predicted"/>
<comment type="caution">
    <text evidence="2">The sequence shown here is derived from an EMBL/GenBank/DDBJ whole genome shotgun (WGS) entry which is preliminary data.</text>
</comment>
<protein>
    <submittedName>
        <fullName evidence="2">Uncharacterized protein</fullName>
    </submittedName>
</protein>
<organism evidence="2 3">
    <name type="scientific">Helianthus annuus</name>
    <name type="common">Common sunflower</name>
    <dbReference type="NCBI Taxonomy" id="4232"/>
    <lineage>
        <taxon>Eukaryota</taxon>
        <taxon>Viridiplantae</taxon>
        <taxon>Streptophyta</taxon>
        <taxon>Embryophyta</taxon>
        <taxon>Tracheophyta</taxon>
        <taxon>Spermatophyta</taxon>
        <taxon>Magnoliopsida</taxon>
        <taxon>eudicotyledons</taxon>
        <taxon>Gunneridae</taxon>
        <taxon>Pentapetalae</taxon>
        <taxon>asterids</taxon>
        <taxon>campanulids</taxon>
        <taxon>Asterales</taxon>
        <taxon>Asteraceae</taxon>
        <taxon>Asteroideae</taxon>
        <taxon>Heliantheae alliance</taxon>
        <taxon>Heliantheae</taxon>
        <taxon>Helianthus</taxon>
    </lineage>
</organism>
<feature type="region of interest" description="Disordered" evidence="1">
    <location>
        <begin position="1"/>
        <end position="53"/>
    </location>
</feature>
<gene>
    <name evidence="2" type="ORF">HanXRQr2_Chr09g0378911</name>
</gene>
<evidence type="ECO:0000313" key="3">
    <source>
        <dbReference type="Proteomes" id="UP000215914"/>
    </source>
</evidence>
<reference evidence="2" key="2">
    <citation type="submission" date="2020-06" db="EMBL/GenBank/DDBJ databases">
        <title>Helianthus annuus Genome sequencing and assembly Release 2.</title>
        <authorList>
            <person name="Gouzy J."/>
            <person name="Langlade N."/>
            <person name="Munos S."/>
        </authorList>
    </citation>
    <scope>NUCLEOTIDE SEQUENCE</scope>
    <source>
        <tissue evidence="2">Leaves</tissue>
    </source>
</reference>
<dbReference type="Proteomes" id="UP000215914">
    <property type="component" value="Unassembled WGS sequence"/>
</dbReference>
<reference evidence="2" key="1">
    <citation type="journal article" date="2017" name="Nature">
        <title>The sunflower genome provides insights into oil metabolism, flowering and Asterid evolution.</title>
        <authorList>
            <person name="Badouin H."/>
            <person name="Gouzy J."/>
            <person name="Grassa C.J."/>
            <person name="Murat F."/>
            <person name="Staton S.E."/>
            <person name="Cottret L."/>
            <person name="Lelandais-Briere C."/>
            <person name="Owens G.L."/>
            <person name="Carrere S."/>
            <person name="Mayjonade B."/>
            <person name="Legrand L."/>
            <person name="Gill N."/>
            <person name="Kane N.C."/>
            <person name="Bowers J.E."/>
            <person name="Hubner S."/>
            <person name="Bellec A."/>
            <person name="Berard A."/>
            <person name="Berges H."/>
            <person name="Blanchet N."/>
            <person name="Boniface M.C."/>
            <person name="Brunel D."/>
            <person name="Catrice O."/>
            <person name="Chaidir N."/>
            <person name="Claudel C."/>
            <person name="Donnadieu C."/>
            <person name="Faraut T."/>
            <person name="Fievet G."/>
            <person name="Helmstetter N."/>
            <person name="King M."/>
            <person name="Knapp S.J."/>
            <person name="Lai Z."/>
            <person name="Le Paslier M.C."/>
            <person name="Lippi Y."/>
            <person name="Lorenzon L."/>
            <person name="Mandel J.R."/>
            <person name="Marage G."/>
            <person name="Marchand G."/>
            <person name="Marquand E."/>
            <person name="Bret-Mestries E."/>
            <person name="Morien E."/>
            <person name="Nambeesan S."/>
            <person name="Nguyen T."/>
            <person name="Pegot-Espagnet P."/>
            <person name="Pouilly N."/>
            <person name="Raftis F."/>
            <person name="Sallet E."/>
            <person name="Schiex T."/>
            <person name="Thomas J."/>
            <person name="Vandecasteele C."/>
            <person name="Vares D."/>
            <person name="Vear F."/>
            <person name="Vautrin S."/>
            <person name="Crespi M."/>
            <person name="Mangin B."/>
            <person name="Burke J.M."/>
            <person name="Salse J."/>
            <person name="Munos S."/>
            <person name="Vincourt P."/>
            <person name="Rieseberg L.H."/>
            <person name="Langlade N.B."/>
        </authorList>
    </citation>
    <scope>NUCLEOTIDE SEQUENCE</scope>
    <source>
        <tissue evidence="2">Leaves</tissue>
    </source>
</reference>
<evidence type="ECO:0000313" key="2">
    <source>
        <dbReference type="EMBL" id="KAF5790085.1"/>
    </source>
</evidence>
<accession>A0A9K3N7X2</accession>
<dbReference type="Gramene" id="mRNA:HanXRQr2_Chr09g0378911">
    <property type="protein sequence ID" value="mRNA:HanXRQr2_Chr09g0378911"/>
    <property type="gene ID" value="HanXRQr2_Chr09g0378911"/>
</dbReference>
<dbReference type="AlphaFoldDB" id="A0A9K3N7X2"/>
<sequence length="53" mass="6324">MLQREKTNLSEMVQRISHSPSLRFPHHQRAPNALLNQRPRRKAHCHQHPALRL</sequence>
<feature type="compositionally biased region" description="Basic residues" evidence="1">
    <location>
        <begin position="38"/>
        <end position="53"/>
    </location>
</feature>
<evidence type="ECO:0000256" key="1">
    <source>
        <dbReference type="SAM" id="MobiDB-lite"/>
    </source>
</evidence>
<name>A0A9K3N7X2_HELAN</name>
<dbReference type="EMBL" id="MNCJ02000324">
    <property type="protein sequence ID" value="KAF5790085.1"/>
    <property type="molecule type" value="Genomic_DNA"/>
</dbReference>